<dbReference type="PANTHER" id="PTHR46781">
    <property type="entry name" value="ALPHA 1,4-GLYCOSYLTRANSFERASE FAMILY PROTEIN"/>
    <property type="match status" value="1"/>
</dbReference>
<feature type="transmembrane region" description="Helical" evidence="1">
    <location>
        <begin position="68"/>
        <end position="85"/>
    </location>
</feature>
<dbReference type="AlphaFoldDB" id="A0AAD7PC39"/>
<accession>A0AAD7PC39</accession>
<dbReference type="PANTHER" id="PTHR46781:SF2">
    <property type="entry name" value="ALPHA 1,4-GLYCOSYLTRANSFERASE FAMILY PROTEIN"/>
    <property type="match status" value="1"/>
</dbReference>
<sequence length="472" mass="54367">MKQTYINKHISPFKSCFKWEQLWPSRCTHAQAMFLILRNGFFHYASLITGRRICKRMLDYRLLNRAKLCVFSIIAFSAIIFLIYADSLVFNKSKTSAAEETSEVFQAHKSKARIRSAVIRVQLRSMKEEKDDKIDDGSDQIILVAPFNVTEEERVAWFRKKLPEFKIFKSNNLTRQFHGRVLEFFSHGCEAQFFMTWISPASSFGGREMLSLESLFKVHPQACLMILSRTMDSKHGYRILKPLLDRGFKVHAVTPDLPFLFKGTPAEAWFHELRRGNKDPGEIPLSQNLSNLIRLAVLYKYGGIYLDTDFVVLKPFTGLRNSIGAQSMDMVSKKWTRLNNAVLVFDINHPLLFKFIEEFALTFDGNKLGHNGPYLVSRVVERLGKRPGYNFTVLPPMAFYPVDWTRIGGLFKKPKSQGESRWVEAKLLQLRVETYGVHLWNKQSNSLTIEGGSIIGKLIANHCLIYNHVYSS</sequence>
<protein>
    <submittedName>
        <fullName evidence="3">Lactosylceramide 4-alpha-galactosyltransferase</fullName>
    </submittedName>
</protein>
<evidence type="ECO:0000256" key="1">
    <source>
        <dbReference type="SAM" id="Phobius"/>
    </source>
</evidence>
<dbReference type="SUPFAM" id="SSF53448">
    <property type="entry name" value="Nucleotide-diphospho-sugar transferases"/>
    <property type="match status" value="1"/>
</dbReference>
<keyword evidence="4" id="KW-1185">Reference proteome</keyword>
<dbReference type="InterPro" id="IPR029044">
    <property type="entry name" value="Nucleotide-diphossugar_trans"/>
</dbReference>
<dbReference type="InterPro" id="IPR044789">
    <property type="entry name" value="Put_A1-4-GlycosylTfrase_plant"/>
</dbReference>
<dbReference type="Pfam" id="PF04572">
    <property type="entry name" value="Gb3_synth"/>
    <property type="match status" value="1"/>
</dbReference>
<keyword evidence="1" id="KW-1133">Transmembrane helix</keyword>
<reference evidence="3" key="1">
    <citation type="journal article" date="2023" name="Science">
        <title>Elucidation of the pathway for biosynthesis of saponin adjuvants from the soapbark tree.</title>
        <authorList>
            <person name="Reed J."/>
            <person name="Orme A."/>
            <person name="El-Demerdash A."/>
            <person name="Owen C."/>
            <person name="Martin L.B.B."/>
            <person name="Misra R.C."/>
            <person name="Kikuchi S."/>
            <person name="Rejzek M."/>
            <person name="Martin A.C."/>
            <person name="Harkess A."/>
            <person name="Leebens-Mack J."/>
            <person name="Louveau T."/>
            <person name="Stephenson M.J."/>
            <person name="Osbourn A."/>
        </authorList>
    </citation>
    <scope>NUCLEOTIDE SEQUENCE</scope>
    <source>
        <strain evidence="3">S10</strain>
    </source>
</reference>
<organism evidence="3 4">
    <name type="scientific">Quillaja saponaria</name>
    <name type="common">Soap bark tree</name>
    <dbReference type="NCBI Taxonomy" id="32244"/>
    <lineage>
        <taxon>Eukaryota</taxon>
        <taxon>Viridiplantae</taxon>
        <taxon>Streptophyta</taxon>
        <taxon>Embryophyta</taxon>
        <taxon>Tracheophyta</taxon>
        <taxon>Spermatophyta</taxon>
        <taxon>Magnoliopsida</taxon>
        <taxon>eudicotyledons</taxon>
        <taxon>Gunneridae</taxon>
        <taxon>Pentapetalae</taxon>
        <taxon>rosids</taxon>
        <taxon>fabids</taxon>
        <taxon>Fabales</taxon>
        <taxon>Quillajaceae</taxon>
        <taxon>Quillaja</taxon>
    </lineage>
</organism>
<dbReference type="InterPro" id="IPR007652">
    <property type="entry name" value="A1-4-GlycosylTfrase_dom"/>
</dbReference>
<dbReference type="KEGG" id="qsa:O6P43_026384"/>
<evidence type="ECO:0000313" key="3">
    <source>
        <dbReference type="EMBL" id="KAJ7950158.1"/>
    </source>
</evidence>
<dbReference type="Gene3D" id="3.90.550.20">
    <property type="match status" value="1"/>
</dbReference>
<dbReference type="Proteomes" id="UP001163823">
    <property type="component" value="Chromosome 11"/>
</dbReference>
<evidence type="ECO:0000313" key="4">
    <source>
        <dbReference type="Proteomes" id="UP001163823"/>
    </source>
</evidence>
<gene>
    <name evidence="3" type="ORF">O6P43_026384</name>
</gene>
<dbReference type="Pfam" id="PF04488">
    <property type="entry name" value="Gly_transf_sug"/>
    <property type="match status" value="1"/>
</dbReference>
<comment type="caution">
    <text evidence="3">The sequence shown here is derived from an EMBL/GenBank/DDBJ whole genome shotgun (WGS) entry which is preliminary data.</text>
</comment>
<evidence type="ECO:0000259" key="2">
    <source>
        <dbReference type="Pfam" id="PF04572"/>
    </source>
</evidence>
<keyword evidence="1" id="KW-0812">Transmembrane</keyword>
<feature type="domain" description="Alpha 1,4-glycosyltransferase" evidence="2">
    <location>
        <begin position="345"/>
        <end position="465"/>
    </location>
</feature>
<name>A0AAD7PC39_QUISA</name>
<dbReference type="InterPro" id="IPR007577">
    <property type="entry name" value="GlycoTrfase_DXD_sugar-bd_CS"/>
</dbReference>
<proteinExistence type="predicted"/>
<keyword evidence="1" id="KW-0472">Membrane</keyword>
<dbReference type="EMBL" id="JARAOO010000011">
    <property type="protein sequence ID" value="KAJ7950158.1"/>
    <property type="molecule type" value="Genomic_DNA"/>
</dbReference>